<reference evidence="1 2" key="1">
    <citation type="submission" date="2024-03" db="EMBL/GenBank/DDBJ databases">
        <authorList>
            <person name="Gkanogiannis A."/>
            <person name="Becerra Lopez-Lavalle L."/>
        </authorList>
    </citation>
    <scope>NUCLEOTIDE SEQUENCE [LARGE SCALE GENOMIC DNA]</scope>
</reference>
<proteinExistence type="predicted"/>
<keyword evidence="2" id="KW-1185">Reference proteome</keyword>
<feature type="non-terminal residue" evidence="1">
    <location>
        <position position="1"/>
    </location>
</feature>
<evidence type="ECO:0000313" key="2">
    <source>
        <dbReference type="Proteomes" id="UP001642487"/>
    </source>
</evidence>
<accession>A0ABP0Y2G1</accession>
<gene>
    <name evidence="1" type="ORF">CITCOLO1_LOCUS5669</name>
</gene>
<evidence type="ECO:0000313" key="1">
    <source>
        <dbReference type="EMBL" id="CAK9313930.1"/>
    </source>
</evidence>
<organism evidence="1 2">
    <name type="scientific">Citrullus colocynthis</name>
    <name type="common">colocynth</name>
    <dbReference type="NCBI Taxonomy" id="252529"/>
    <lineage>
        <taxon>Eukaryota</taxon>
        <taxon>Viridiplantae</taxon>
        <taxon>Streptophyta</taxon>
        <taxon>Embryophyta</taxon>
        <taxon>Tracheophyta</taxon>
        <taxon>Spermatophyta</taxon>
        <taxon>Magnoliopsida</taxon>
        <taxon>eudicotyledons</taxon>
        <taxon>Gunneridae</taxon>
        <taxon>Pentapetalae</taxon>
        <taxon>rosids</taxon>
        <taxon>fabids</taxon>
        <taxon>Cucurbitales</taxon>
        <taxon>Cucurbitaceae</taxon>
        <taxon>Benincaseae</taxon>
        <taxon>Citrullus</taxon>
    </lineage>
</organism>
<name>A0ABP0Y2G1_9ROSI</name>
<protein>
    <submittedName>
        <fullName evidence="1">Uncharacterized protein</fullName>
    </submittedName>
</protein>
<sequence>VVVEGDLNSKEKCRKCEEQKHFVPQHHGAPTVFKHSVVGTPISRNKRCDTTMVKGLICARMDLASSLSVRPRCLRDAKRERLSKHPWGTGRPSGRWRVWRRRPKVLSWRRAKEPSRLSHPA</sequence>
<dbReference type="Proteomes" id="UP001642487">
    <property type="component" value="Chromosome 11"/>
</dbReference>
<dbReference type="EMBL" id="OZ021745">
    <property type="protein sequence ID" value="CAK9313930.1"/>
    <property type="molecule type" value="Genomic_DNA"/>
</dbReference>